<dbReference type="SUPFAM" id="SSF53850">
    <property type="entry name" value="Periplasmic binding protein-like II"/>
    <property type="match status" value="1"/>
</dbReference>
<dbReference type="InterPro" id="IPR011852">
    <property type="entry name" value="TRAP_TAXI"/>
</dbReference>
<comment type="caution">
    <text evidence="2">The sequence shown here is derived from an EMBL/GenBank/DDBJ whole genome shotgun (WGS) entry which is preliminary data.</text>
</comment>
<accession>A0ABT3NW29</accession>
<dbReference type="Pfam" id="PF16868">
    <property type="entry name" value="NMT1_3"/>
    <property type="match status" value="1"/>
</dbReference>
<dbReference type="RefSeq" id="WP_301590375.1">
    <property type="nucleotide sequence ID" value="NZ_JAPFQI010000008.1"/>
</dbReference>
<proteinExistence type="predicted"/>
<keyword evidence="1" id="KW-0732">Signal</keyword>
<dbReference type="PANTHER" id="PTHR42941:SF1">
    <property type="entry name" value="SLL1037 PROTEIN"/>
    <property type="match status" value="1"/>
</dbReference>
<dbReference type="Gene3D" id="3.40.190.10">
    <property type="entry name" value="Periplasmic binding protein-like II"/>
    <property type="match status" value="2"/>
</dbReference>
<evidence type="ECO:0000313" key="2">
    <source>
        <dbReference type="EMBL" id="MCW8086357.1"/>
    </source>
</evidence>
<evidence type="ECO:0000313" key="3">
    <source>
        <dbReference type="Proteomes" id="UP001526430"/>
    </source>
</evidence>
<dbReference type="EMBL" id="JAPFQI010000008">
    <property type="protein sequence ID" value="MCW8086357.1"/>
    <property type="molecule type" value="Genomic_DNA"/>
</dbReference>
<protein>
    <submittedName>
        <fullName evidence="2">TRAP transporter substrate-binding protein</fullName>
    </submittedName>
</protein>
<evidence type="ECO:0000256" key="1">
    <source>
        <dbReference type="SAM" id="SignalP"/>
    </source>
</evidence>
<organism evidence="2 3">
    <name type="scientific">Sabulicella glaciei</name>
    <dbReference type="NCBI Taxonomy" id="2984948"/>
    <lineage>
        <taxon>Bacteria</taxon>
        <taxon>Pseudomonadati</taxon>
        <taxon>Pseudomonadota</taxon>
        <taxon>Alphaproteobacteria</taxon>
        <taxon>Acetobacterales</taxon>
        <taxon>Acetobacteraceae</taxon>
        <taxon>Sabulicella</taxon>
    </lineage>
</organism>
<name>A0ABT3NW29_9PROT</name>
<sequence length="338" mass="36046">MKPATPATRRFLLGGVFASLAAPALAQGTSRGPGGPWPTGGSMNINALTARANAGTVGVISGGVDGTYVRIAADLAAVLDGDDLRIVPVIGKGSIQNIHDIMLLRGIDIGIVQSDALAFARRNRLLPGVDHLIQYITKLYDEEIHVLARAGITSMEQLSGQVVNVDGTGSGTAMTASLVFEALRVQPRLAHDTQDVALTKLLAGEIAAMMFVAGSPARIFAGVPADSGLRFLPIPATPALMETYLPSTLTHAAYPTLVQEGAEAETIAVGAVMAVYAWQPGTERHRKVARFVEALQSRFDEFLRPPRHPKWREVNLAAEVPGWTRFDARATPRVTQRY</sequence>
<keyword evidence="3" id="KW-1185">Reference proteome</keyword>
<gene>
    <name evidence="2" type="ORF">OF850_12015</name>
</gene>
<dbReference type="Proteomes" id="UP001526430">
    <property type="component" value="Unassembled WGS sequence"/>
</dbReference>
<reference evidence="2 3" key="1">
    <citation type="submission" date="2022-10" db="EMBL/GenBank/DDBJ databases">
        <title>Roseococcus glaciei nov., sp. nov., isolated from glacier.</title>
        <authorList>
            <person name="Liu Q."/>
            <person name="Xin Y.-H."/>
        </authorList>
    </citation>
    <scope>NUCLEOTIDE SEQUENCE [LARGE SCALE GENOMIC DNA]</scope>
    <source>
        <strain evidence="2 3">MDT2-1-1</strain>
    </source>
</reference>
<dbReference type="PANTHER" id="PTHR42941">
    <property type="entry name" value="SLL1037 PROTEIN"/>
    <property type="match status" value="1"/>
</dbReference>
<feature type="chain" id="PRO_5046513195" evidence="1">
    <location>
        <begin position="27"/>
        <end position="338"/>
    </location>
</feature>
<feature type="signal peptide" evidence="1">
    <location>
        <begin position="1"/>
        <end position="26"/>
    </location>
</feature>